<feature type="domain" description="Sulphotransferase Stf0" evidence="1">
    <location>
        <begin position="27"/>
        <end position="248"/>
    </location>
</feature>
<dbReference type="SUPFAM" id="SSF52540">
    <property type="entry name" value="P-loop containing nucleoside triphosphate hydrolases"/>
    <property type="match status" value="1"/>
</dbReference>
<dbReference type="InterPro" id="IPR024628">
    <property type="entry name" value="Sulfotransferase_Stf0_dom"/>
</dbReference>
<reference evidence="2 3" key="1">
    <citation type="submission" date="2019-12" db="EMBL/GenBank/DDBJ databases">
        <title>Genomic-based taxomic classification of the family Erythrobacteraceae.</title>
        <authorList>
            <person name="Xu L."/>
        </authorList>
    </citation>
    <scope>NUCLEOTIDE SEQUENCE [LARGE SCALE GENOMIC DNA]</scope>
    <source>
        <strain evidence="2 3">M0322</strain>
    </source>
</reference>
<dbReference type="Pfam" id="PF09037">
    <property type="entry name" value="Sulphotransf"/>
    <property type="match status" value="1"/>
</dbReference>
<evidence type="ECO:0000259" key="1">
    <source>
        <dbReference type="Pfam" id="PF09037"/>
    </source>
</evidence>
<evidence type="ECO:0000313" key="3">
    <source>
        <dbReference type="Proteomes" id="UP000466966"/>
    </source>
</evidence>
<evidence type="ECO:0000313" key="2">
    <source>
        <dbReference type="EMBL" id="MXO72155.1"/>
    </source>
</evidence>
<dbReference type="RefSeq" id="WP_160772087.1">
    <property type="nucleotide sequence ID" value="NZ_WTYV01000004.1"/>
</dbReference>
<gene>
    <name evidence="2" type="ORF">GRI99_11010</name>
</gene>
<dbReference type="Proteomes" id="UP000466966">
    <property type="component" value="Unassembled WGS sequence"/>
</dbReference>
<sequence length="251" mass="27476">MIAGITTGYEAEFDFPAWAGPPRLPWLLASLPRAGSTWFSHELWATGCLGAPLEYLNFEPGGPWGHASGRPDEQARLWRQALATRTSPNGAFGLKAFPGQLHHVQRGNPALVAEVMRLLLGPAAPRKVVELRRRDRQAHAVSYARALLSGVWRAEQEREGREEPEFSSLAVERAMAMLDQQQAGWQAMYADLGVVPLLLWFEDALADPAGALAQVADHLGTRLDPAARVAVPPIRRQAQDGARDWLGRLGG</sequence>
<proteinExistence type="predicted"/>
<dbReference type="Gene3D" id="3.40.50.300">
    <property type="entry name" value="P-loop containing nucleotide triphosphate hydrolases"/>
    <property type="match status" value="1"/>
</dbReference>
<keyword evidence="3" id="KW-1185">Reference proteome</keyword>
<dbReference type="AlphaFoldDB" id="A0A844YUZ0"/>
<dbReference type="EMBL" id="WTYV01000004">
    <property type="protein sequence ID" value="MXO72155.1"/>
    <property type="molecule type" value="Genomic_DNA"/>
</dbReference>
<dbReference type="OrthoDB" id="5562925at2"/>
<name>A0A844YUZ0_9SPHN</name>
<accession>A0A844YUZ0</accession>
<dbReference type="InterPro" id="IPR027417">
    <property type="entry name" value="P-loop_NTPase"/>
</dbReference>
<organism evidence="2 3">
    <name type="scientific">Alteraurantiacibacter buctensis</name>
    <dbReference type="NCBI Taxonomy" id="1503981"/>
    <lineage>
        <taxon>Bacteria</taxon>
        <taxon>Pseudomonadati</taxon>
        <taxon>Pseudomonadota</taxon>
        <taxon>Alphaproteobacteria</taxon>
        <taxon>Sphingomonadales</taxon>
        <taxon>Erythrobacteraceae</taxon>
        <taxon>Alteraurantiacibacter</taxon>
    </lineage>
</organism>
<comment type="caution">
    <text evidence="2">The sequence shown here is derived from an EMBL/GenBank/DDBJ whole genome shotgun (WGS) entry which is preliminary data.</text>
</comment>
<protein>
    <recommendedName>
        <fullName evidence="1">Sulphotransferase Stf0 domain-containing protein</fullName>
    </recommendedName>
</protein>